<keyword evidence="6 10" id="KW-0067">ATP-binding</keyword>
<keyword evidence="3 10" id="KW-0812">Transmembrane</keyword>
<evidence type="ECO:0000256" key="10">
    <source>
        <dbReference type="RuleBase" id="RU362081"/>
    </source>
</evidence>
<evidence type="ECO:0000313" key="13">
    <source>
        <dbReference type="EMBL" id="MBB4078141.1"/>
    </source>
</evidence>
<dbReference type="PROSITE" id="PS01047">
    <property type="entry name" value="HMA_1"/>
    <property type="match status" value="1"/>
</dbReference>
<gene>
    <name evidence="13" type="ORF">GGR28_000742</name>
</gene>
<accession>A0A840DYT0</accession>
<feature type="transmembrane region" description="Helical" evidence="10">
    <location>
        <begin position="155"/>
        <end position="174"/>
    </location>
</feature>
<dbReference type="InterPro" id="IPR023298">
    <property type="entry name" value="ATPase_P-typ_TM_dom_sf"/>
</dbReference>
<dbReference type="PRINTS" id="PR00119">
    <property type="entry name" value="CATATPASE"/>
</dbReference>
<keyword evidence="8 10" id="KW-1133">Transmembrane helix</keyword>
<dbReference type="InterPro" id="IPR023214">
    <property type="entry name" value="HAD_sf"/>
</dbReference>
<evidence type="ECO:0000259" key="12">
    <source>
        <dbReference type="Pfam" id="PF00403"/>
    </source>
</evidence>
<dbReference type="PROSITE" id="PS00154">
    <property type="entry name" value="ATPASE_E1_E2"/>
    <property type="match status" value="1"/>
</dbReference>
<dbReference type="NCBIfam" id="TIGR01494">
    <property type="entry name" value="ATPase_P-type"/>
    <property type="match status" value="2"/>
</dbReference>
<evidence type="ECO:0000313" key="14">
    <source>
        <dbReference type="Proteomes" id="UP000576209"/>
    </source>
</evidence>
<keyword evidence="9 10" id="KW-0472">Membrane</keyword>
<dbReference type="InterPro" id="IPR018303">
    <property type="entry name" value="ATPase_P-typ_P_site"/>
</dbReference>
<dbReference type="Pfam" id="PF00122">
    <property type="entry name" value="E1-E2_ATPase"/>
    <property type="match status" value="1"/>
</dbReference>
<dbReference type="InterPro" id="IPR006121">
    <property type="entry name" value="HMA_dom"/>
</dbReference>
<feature type="transmembrane region" description="Helical" evidence="10">
    <location>
        <begin position="91"/>
        <end position="109"/>
    </location>
</feature>
<dbReference type="SUPFAM" id="SSF81653">
    <property type="entry name" value="Calcium ATPase, transduction domain A"/>
    <property type="match status" value="1"/>
</dbReference>
<evidence type="ECO:0000256" key="5">
    <source>
        <dbReference type="ARBA" id="ARBA00022741"/>
    </source>
</evidence>
<dbReference type="RefSeq" id="WP_183494364.1">
    <property type="nucleotide sequence ID" value="NZ_JACIFF010000001.1"/>
</dbReference>
<keyword evidence="14" id="KW-1185">Reference proteome</keyword>
<dbReference type="EMBL" id="JACIFF010000001">
    <property type="protein sequence ID" value="MBB4078141.1"/>
    <property type="molecule type" value="Genomic_DNA"/>
</dbReference>
<dbReference type="InterPro" id="IPR001757">
    <property type="entry name" value="P_typ_ATPase"/>
</dbReference>
<dbReference type="PROSITE" id="PS01229">
    <property type="entry name" value="COF_2"/>
    <property type="match status" value="1"/>
</dbReference>
<evidence type="ECO:0000256" key="6">
    <source>
        <dbReference type="ARBA" id="ARBA00022840"/>
    </source>
</evidence>
<evidence type="ECO:0000256" key="1">
    <source>
        <dbReference type="ARBA" id="ARBA00004127"/>
    </source>
</evidence>
<dbReference type="Proteomes" id="UP000576209">
    <property type="component" value="Unassembled WGS sequence"/>
</dbReference>
<keyword evidence="5 10" id="KW-0547">Nucleotide-binding</keyword>
<keyword evidence="4 10" id="KW-0479">Metal-binding</keyword>
<comment type="subcellular location">
    <subcellularLocation>
        <location evidence="10">Cell membrane</location>
    </subcellularLocation>
    <subcellularLocation>
        <location evidence="1">Endomembrane system</location>
        <topology evidence="1">Multi-pass membrane protein</topology>
    </subcellularLocation>
</comment>
<dbReference type="Gene3D" id="2.70.150.10">
    <property type="entry name" value="Calcium-transporting ATPase, cytoplasmic transduction domain A"/>
    <property type="match status" value="1"/>
</dbReference>
<feature type="domain" description="P-type ATPase A" evidence="11">
    <location>
        <begin position="218"/>
        <end position="317"/>
    </location>
</feature>
<dbReference type="Gene3D" id="3.40.50.1000">
    <property type="entry name" value="HAD superfamily/HAD-like"/>
    <property type="match status" value="1"/>
</dbReference>
<dbReference type="GO" id="GO:0005886">
    <property type="term" value="C:plasma membrane"/>
    <property type="evidence" value="ECO:0007669"/>
    <property type="project" value="UniProtKB-SubCell"/>
</dbReference>
<feature type="transmembrane region" description="Helical" evidence="10">
    <location>
        <begin position="333"/>
        <end position="355"/>
    </location>
</feature>
<dbReference type="SUPFAM" id="SSF81660">
    <property type="entry name" value="Metal cation-transporting ATPase, ATP-binding domain N"/>
    <property type="match status" value="1"/>
</dbReference>
<evidence type="ECO:0000256" key="4">
    <source>
        <dbReference type="ARBA" id="ARBA00022723"/>
    </source>
</evidence>
<dbReference type="InterPro" id="IPR017969">
    <property type="entry name" value="Heavy-metal-associated_CS"/>
</dbReference>
<dbReference type="CDD" id="cd00371">
    <property type="entry name" value="HMA"/>
    <property type="match status" value="1"/>
</dbReference>
<dbReference type="InterPro" id="IPR036163">
    <property type="entry name" value="HMA_dom_sf"/>
</dbReference>
<dbReference type="GO" id="GO:0012505">
    <property type="term" value="C:endomembrane system"/>
    <property type="evidence" value="ECO:0007669"/>
    <property type="project" value="UniProtKB-SubCell"/>
</dbReference>
<dbReference type="InterPro" id="IPR027256">
    <property type="entry name" value="P-typ_ATPase_IB"/>
</dbReference>
<protein>
    <submittedName>
        <fullName evidence="13">Cu+-exporting ATPase</fullName>
    </submittedName>
</protein>
<dbReference type="AlphaFoldDB" id="A0A840DYT0"/>
<feature type="transmembrane region" description="Helical" evidence="10">
    <location>
        <begin position="367"/>
        <end position="392"/>
    </location>
</feature>
<dbReference type="InterPro" id="IPR023299">
    <property type="entry name" value="ATPase_P-typ_cyto_dom_N"/>
</dbReference>
<dbReference type="SUPFAM" id="SSF56784">
    <property type="entry name" value="HAD-like"/>
    <property type="match status" value="1"/>
</dbReference>
<dbReference type="GO" id="GO:0005507">
    <property type="term" value="F:copper ion binding"/>
    <property type="evidence" value="ECO:0007669"/>
    <property type="project" value="TreeGrafter"/>
</dbReference>
<evidence type="ECO:0000256" key="9">
    <source>
        <dbReference type="ARBA" id="ARBA00023136"/>
    </source>
</evidence>
<dbReference type="NCBIfam" id="TIGR01525">
    <property type="entry name" value="ATPase-IB_hvy"/>
    <property type="match status" value="1"/>
</dbReference>
<dbReference type="Gene3D" id="3.40.1110.10">
    <property type="entry name" value="Calcium-transporting ATPase, cytoplasmic domain N"/>
    <property type="match status" value="1"/>
</dbReference>
<sequence>MTKRADIIELRVDGMDCNNCAMSIQRFLEREGLQDVMVNFQTREVRYRQDDLVADAGAVKAGIQKLGYTVVEDDADGTPAVPTGLTAHRRLLICAAFTLPLLLGHFVMMTGLEVPLLENGWVQFGLTLPVYLIGGLHFGRSALAGLRQRMLNMDVLIFLGATAAFVYSLVGLYLLEPRYYFFETAATIITLVLVGNWLEARAVERTTTAIGSLTALREETARAVMPSGTIVTLPVDEVKPGTLVRVNTGDRVPLDGTLREGGGSVNESMLTGESLPVEKRVGERLLGGSILVSGQATIEVTETYRDGTLARIIELVKTAQADKPKLQRLADRISAIFVPVVVAISVLTFLVGWLTGYATATQALMNAIAVLLISCPCAMGLATPTAVMVGVGRLARAGVLIRGGSTVETLDGIKQIVFDKTGTLTTGDLEIGEFTVAVGYDPAIIHRLVFEMEGYSSHPIAGSIRNYLWKQPMAEPSDRTYRDFAGTLSVEETAGLGLTSGDFYLGAAHGKVEDADVVLRRGDEVLAWFTLIDTVRDGVPALIRNLHREGVETVLLTGDRREKAERVATAVGIDRVYAEQLPDQKLDRITQLSDQQPTAMVGDGINDAAALSRADLGISLGGASAAALDAAQVVLMRDDLSLLVEARRIAHLTVKTIRESLFWAFSYNIVAIPLAALGYLNPMWAALFMAFSDVVVIGNAIRLKRR</sequence>
<evidence type="ECO:0000259" key="11">
    <source>
        <dbReference type="Pfam" id="PF00122"/>
    </source>
</evidence>
<comment type="caution">
    <text evidence="13">The sequence shown here is derived from an EMBL/GenBank/DDBJ whole genome shotgun (WGS) entry which is preliminary data.</text>
</comment>
<dbReference type="Pfam" id="PF00702">
    <property type="entry name" value="Hydrolase"/>
    <property type="match status" value="1"/>
</dbReference>
<dbReference type="PANTHER" id="PTHR43520">
    <property type="entry name" value="ATP7, ISOFORM B"/>
    <property type="match status" value="1"/>
</dbReference>
<comment type="similarity">
    <text evidence="2 10">Belongs to the cation transport ATPase (P-type) (TC 3.A.3) family. Type IB subfamily.</text>
</comment>
<proteinExistence type="inferred from homology"/>
<dbReference type="GO" id="GO:0055070">
    <property type="term" value="P:copper ion homeostasis"/>
    <property type="evidence" value="ECO:0007669"/>
    <property type="project" value="TreeGrafter"/>
</dbReference>
<dbReference type="InterPro" id="IPR036412">
    <property type="entry name" value="HAD-like_sf"/>
</dbReference>
<feature type="transmembrane region" description="Helical" evidence="10">
    <location>
        <begin position="180"/>
        <end position="198"/>
    </location>
</feature>
<name>A0A840DYT0_9BACT</name>
<evidence type="ECO:0000256" key="7">
    <source>
        <dbReference type="ARBA" id="ARBA00022967"/>
    </source>
</evidence>
<keyword evidence="7" id="KW-1278">Translocase</keyword>
<dbReference type="SUPFAM" id="SSF81665">
    <property type="entry name" value="Calcium ATPase, transmembrane domain M"/>
    <property type="match status" value="1"/>
</dbReference>
<dbReference type="Pfam" id="PF00403">
    <property type="entry name" value="HMA"/>
    <property type="match status" value="1"/>
</dbReference>
<reference evidence="13 14" key="1">
    <citation type="submission" date="2020-08" db="EMBL/GenBank/DDBJ databases">
        <title>Genomic Encyclopedia of Type Strains, Phase IV (KMG-IV): sequencing the most valuable type-strain genomes for metagenomic binning, comparative biology and taxonomic classification.</title>
        <authorList>
            <person name="Goeker M."/>
        </authorList>
    </citation>
    <scope>NUCLEOTIDE SEQUENCE [LARGE SCALE GENOMIC DNA]</scope>
    <source>
        <strain evidence="13 14">DSM 105137</strain>
    </source>
</reference>
<evidence type="ECO:0000256" key="2">
    <source>
        <dbReference type="ARBA" id="ARBA00006024"/>
    </source>
</evidence>
<dbReference type="GO" id="GO:0043682">
    <property type="term" value="F:P-type divalent copper transporter activity"/>
    <property type="evidence" value="ECO:0007669"/>
    <property type="project" value="TreeGrafter"/>
</dbReference>
<dbReference type="PANTHER" id="PTHR43520:SF8">
    <property type="entry name" value="P-TYPE CU(+) TRANSPORTER"/>
    <property type="match status" value="1"/>
</dbReference>
<keyword evidence="10" id="KW-1003">Cell membrane</keyword>
<dbReference type="InterPro" id="IPR008250">
    <property type="entry name" value="ATPase_P-typ_transduc_dom_A_sf"/>
</dbReference>
<dbReference type="GO" id="GO:0005524">
    <property type="term" value="F:ATP binding"/>
    <property type="evidence" value="ECO:0007669"/>
    <property type="project" value="UniProtKB-UniRule"/>
</dbReference>
<feature type="transmembrane region" description="Helical" evidence="10">
    <location>
        <begin position="660"/>
        <end position="677"/>
    </location>
</feature>
<dbReference type="SUPFAM" id="SSF55008">
    <property type="entry name" value="HMA, heavy metal-associated domain"/>
    <property type="match status" value="1"/>
</dbReference>
<organism evidence="13 14">
    <name type="scientific">Neolewinella aquimaris</name>
    <dbReference type="NCBI Taxonomy" id="1835722"/>
    <lineage>
        <taxon>Bacteria</taxon>
        <taxon>Pseudomonadati</taxon>
        <taxon>Bacteroidota</taxon>
        <taxon>Saprospiria</taxon>
        <taxon>Saprospirales</taxon>
        <taxon>Lewinellaceae</taxon>
        <taxon>Neolewinella</taxon>
    </lineage>
</organism>
<dbReference type="GO" id="GO:0016887">
    <property type="term" value="F:ATP hydrolysis activity"/>
    <property type="evidence" value="ECO:0007669"/>
    <property type="project" value="InterPro"/>
</dbReference>
<dbReference type="NCBIfam" id="TIGR01511">
    <property type="entry name" value="ATPase-IB1_Cu"/>
    <property type="match status" value="1"/>
</dbReference>
<feature type="transmembrane region" description="Helical" evidence="10">
    <location>
        <begin position="683"/>
        <end position="701"/>
    </location>
</feature>
<evidence type="ECO:0000256" key="3">
    <source>
        <dbReference type="ARBA" id="ARBA00022692"/>
    </source>
</evidence>
<dbReference type="Gene3D" id="3.30.70.100">
    <property type="match status" value="1"/>
</dbReference>
<evidence type="ECO:0000256" key="8">
    <source>
        <dbReference type="ARBA" id="ARBA00022989"/>
    </source>
</evidence>
<dbReference type="InterPro" id="IPR059000">
    <property type="entry name" value="ATPase_P-type_domA"/>
</dbReference>
<feature type="transmembrane region" description="Helical" evidence="10">
    <location>
        <begin position="121"/>
        <end position="143"/>
    </location>
</feature>
<feature type="domain" description="HMA" evidence="12">
    <location>
        <begin position="10"/>
        <end position="69"/>
    </location>
</feature>